<gene>
    <name evidence="2" type="primary">mepA_3</name>
    <name evidence="2" type="ORF">NCTC13032_05243</name>
</gene>
<evidence type="ECO:0000313" key="3">
    <source>
        <dbReference type="Proteomes" id="UP000310719"/>
    </source>
</evidence>
<sequence>MKKTAIALLALLASGASLAATPWQKITHPIAGSAQSIGAFSNGCIVGARRCRCNPTPFR</sequence>
<evidence type="ECO:0000313" key="2">
    <source>
        <dbReference type="EMBL" id="VTP73257.1"/>
    </source>
</evidence>
<dbReference type="Proteomes" id="UP000310719">
    <property type="component" value="Chromosome"/>
</dbReference>
<dbReference type="GO" id="GO:0016787">
    <property type="term" value="F:hydrolase activity"/>
    <property type="evidence" value="ECO:0007669"/>
    <property type="project" value="UniProtKB-KW"/>
</dbReference>
<proteinExistence type="predicted"/>
<feature type="chain" id="PRO_5020236185" evidence="1">
    <location>
        <begin position="20"/>
        <end position="59"/>
    </location>
</feature>
<dbReference type="EC" id="3.4.24.-" evidence="2"/>
<name>A0A4U9I728_9ENTR</name>
<dbReference type="SUPFAM" id="SSF55166">
    <property type="entry name" value="Hedgehog/DD-peptidase"/>
    <property type="match status" value="1"/>
</dbReference>
<keyword evidence="2" id="KW-0378">Hydrolase</keyword>
<dbReference type="AlphaFoldDB" id="A0A4U9I728"/>
<protein>
    <submittedName>
        <fullName evidence="2">Penicillin-insensitive murein endopeptidase</fullName>
        <ecNumber evidence="2">3.4.24.-</ecNumber>
    </submittedName>
</protein>
<dbReference type="InterPro" id="IPR009045">
    <property type="entry name" value="Zn_M74/Hedgehog-like"/>
</dbReference>
<dbReference type="EMBL" id="LR590464">
    <property type="protein sequence ID" value="VTP73257.1"/>
    <property type="molecule type" value="Genomic_DNA"/>
</dbReference>
<keyword evidence="1" id="KW-0732">Signal</keyword>
<reference evidence="2 3" key="1">
    <citation type="submission" date="2019-05" db="EMBL/GenBank/DDBJ databases">
        <authorList>
            <consortium name="Pathogen Informatics"/>
        </authorList>
    </citation>
    <scope>NUCLEOTIDE SEQUENCE [LARGE SCALE GENOMIC DNA]</scope>
    <source>
        <strain evidence="2 3">NCTC13032</strain>
    </source>
</reference>
<organism evidence="2 3">
    <name type="scientific">Leclercia adecarboxylata</name>
    <dbReference type="NCBI Taxonomy" id="83655"/>
    <lineage>
        <taxon>Bacteria</taxon>
        <taxon>Pseudomonadati</taxon>
        <taxon>Pseudomonadota</taxon>
        <taxon>Gammaproteobacteria</taxon>
        <taxon>Enterobacterales</taxon>
        <taxon>Enterobacteriaceae</taxon>
        <taxon>Leclercia</taxon>
    </lineage>
</organism>
<evidence type="ECO:0000256" key="1">
    <source>
        <dbReference type="SAM" id="SignalP"/>
    </source>
</evidence>
<feature type="signal peptide" evidence="1">
    <location>
        <begin position="1"/>
        <end position="19"/>
    </location>
</feature>
<accession>A0A4U9I728</accession>